<protein>
    <recommendedName>
        <fullName evidence="6">Cytochrome c domain-containing protein</fullName>
    </recommendedName>
</protein>
<dbReference type="SUPFAM" id="SSF46626">
    <property type="entry name" value="Cytochrome c"/>
    <property type="match status" value="2"/>
</dbReference>
<evidence type="ECO:0000256" key="2">
    <source>
        <dbReference type="ARBA" id="ARBA00022723"/>
    </source>
</evidence>
<keyword evidence="8" id="KW-1185">Reference proteome</keyword>
<feature type="domain" description="Cytochrome c" evidence="6">
    <location>
        <begin position="40"/>
        <end position="133"/>
    </location>
</feature>
<evidence type="ECO:0000256" key="5">
    <source>
        <dbReference type="SAM" id="SignalP"/>
    </source>
</evidence>
<keyword evidence="1 4" id="KW-0349">Heme</keyword>
<evidence type="ECO:0000313" key="7">
    <source>
        <dbReference type="EMBL" id="CBW25154.1"/>
    </source>
</evidence>
<dbReference type="EMBL" id="FQ312005">
    <property type="protein sequence ID" value="CBW25154.1"/>
    <property type="molecule type" value="Genomic_DNA"/>
</dbReference>
<name>E1X2V9_HALMS</name>
<dbReference type="InterPro" id="IPR009056">
    <property type="entry name" value="Cyt_c-like_dom"/>
</dbReference>
<evidence type="ECO:0000256" key="3">
    <source>
        <dbReference type="ARBA" id="ARBA00023004"/>
    </source>
</evidence>
<proteinExistence type="predicted"/>
<dbReference type="PROSITE" id="PS51257">
    <property type="entry name" value="PROKAR_LIPOPROTEIN"/>
    <property type="match status" value="1"/>
</dbReference>
<dbReference type="OrthoDB" id="9808312at2"/>
<dbReference type="PANTHER" id="PTHR35008:SF8">
    <property type="entry name" value="ALCOHOL DEHYDROGENASE CYTOCHROME C SUBUNIT"/>
    <property type="match status" value="1"/>
</dbReference>
<evidence type="ECO:0000259" key="6">
    <source>
        <dbReference type="PROSITE" id="PS51007"/>
    </source>
</evidence>
<dbReference type="eggNOG" id="COG2010">
    <property type="taxonomic scope" value="Bacteria"/>
</dbReference>
<dbReference type="GO" id="GO:0046872">
    <property type="term" value="F:metal ion binding"/>
    <property type="evidence" value="ECO:0007669"/>
    <property type="project" value="UniProtKB-KW"/>
</dbReference>
<dbReference type="KEGG" id="bmx:BMS_0222"/>
<dbReference type="PATRIC" id="fig|862908.3.peg.214"/>
<feature type="signal peptide" evidence="5">
    <location>
        <begin position="1"/>
        <end position="21"/>
    </location>
</feature>
<feature type="chain" id="PRO_5003154662" description="Cytochrome c domain-containing protein" evidence="5">
    <location>
        <begin position="22"/>
        <end position="298"/>
    </location>
</feature>
<evidence type="ECO:0000313" key="8">
    <source>
        <dbReference type="Proteomes" id="UP000008963"/>
    </source>
</evidence>
<keyword evidence="2 4" id="KW-0479">Metal-binding</keyword>
<dbReference type="PANTHER" id="PTHR35008">
    <property type="entry name" value="BLL4482 PROTEIN-RELATED"/>
    <property type="match status" value="1"/>
</dbReference>
<dbReference type="AlphaFoldDB" id="E1X2V9"/>
<dbReference type="Gene3D" id="1.10.760.10">
    <property type="entry name" value="Cytochrome c-like domain"/>
    <property type="match status" value="2"/>
</dbReference>
<dbReference type="GO" id="GO:0020037">
    <property type="term" value="F:heme binding"/>
    <property type="evidence" value="ECO:0007669"/>
    <property type="project" value="InterPro"/>
</dbReference>
<reference evidence="8" key="1">
    <citation type="journal article" date="2013" name="ISME J.">
        <title>A small predatory core genome in the divergent marine Bacteriovorax marinus SJ and the terrestrial Bdellovibrio bacteriovorus.</title>
        <authorList>
            <person name="Crossman L.C."/>
            <person name="Chen H."/>
            <person name="Cerdeno-Tarraga A.M."/>
            <person name="Brooks K."/>
            <person name="Quail M.A."/>
            <person name="Pineiro S.A."/>
            <person name="Hobley L."/>
            <person name="Sockett R.E."/>
            <person name="Bentley S.D."/>
            <person name="Parkhill J."/>
            <person name="Williams H.N."/>
            <person name="Stine O.C."/>
        </authorList>
    </citation>
    <scope>NUCLEOTIDE SEQUENCE [LARGE SCALE GENOMIC DNA]</scope>
    <source>
        <strain evidence="8">ATCC BAA-682 / DSM 15412 / SJ</strain>
    </source>
</reference>
<keyword evidence="5" id="KW-0732">Signal</keyword>
<feature type="domain" description="Cytochrome c" evidence="6">
    <location>
        <begin position="162"/>
        <end position="274"/>
    </location>
</feature>
<evidence type="ECO:0000256" key="4">
    <source>
        <dbReference type="PROSITE-ProRule" id="PRU00433"/>
    </source>
</evidence>
<dbReference type="RefSeq" id="WP_014242943.1">
    <property type="nucleotide sequence ID" value="NC_016620.1"/>
</dbReference>
<accession>E1X2V9</accession>
<dbReference type="Pfam" id="PF13442">
    <property type="entry name" value="Cytochrome_CBB3"/>
    <property type="match status" value="2"/>
</dbReference>
<dbReference type="InterPro" id="IPR036909">
    <property type="entry name" value="Cyt_c-like_dom_sf"/>
</dbReference>
<dbReference type="HOGENOM" id="CLU_905020_0_0_7"/>
<gene>
    <name evidence="7" type="ordered locus">BMS_0222</name>
</gene>
<dbReference type="InterPro" id="IPR051459">
    <property type="entry name" value="Cytochrome_c-type_DH"/>
</dbReference>
<keyword evidence="3 4" id="KW-0408">Iron</keyword>
<organism evidence="7 8">
    <name type="scientific">Halobacteriovorax marinus (strain ATCC BAA-682 / DSM 15412 / SJ)</name>
    <name type="common">Bacteriovorax marinus</name>
    <dbReference type="NCBI Taxonomy" id="862908"/>
    <lineage>
        <taxon>Bacteria</taxon>
        <taxon>Pseudomonadati</taxon>
        <taxon>Bdellovibrionota</taxon>
        <taxon>Bacteriovoracia</taxon>
        <taxon>Bacteriovoracales</taxon>
        <taxon>Halobacteriovoraceae</taxon>
        <taxon>Halobacteriovorax</taxon>
    </lineage>
</organism>
<evidence type="ECO:0000256" key="1">
    <source>
        <dbReference type="ARBA" id="ARBA00022617"/>
    </source>
</evidence>
<sequence length="298" mass="33272">MKNMAKLTLTLLILGAFTSCSESHFREDKIFAGGKYVTAKTLNKGKQIYTEYCMPCHGVKGDGKGVAAKGMKVPPRDFTKGIFKFGHVLSGELPHDKDLFEILAKGLHGTAMLPWDLKDDQADAVVQYIKTFAPEVWEGKDKELGAHVELINDPYGLAHRSAAIEKGRAIYHGEANCQSCHRAYIGVEALGKITGESPREIDMEVYQQKPQETEWGFQNIPPDFTWDVVRSAVTTEELARRIAYGIGGTSMPAWKDTITDDQIWAVAYYVKSLMEMKDSQLRKDLMNAIKAENSKYGK</sequence>
<dbReference type="Proteomes" id="UP000008963">
    <property type="component" value="Chromosome"/>
</dbReference>
<dbReference type="STRING" id="862908.BMS_0222"/>
<dbReference type="GO" id="GO:0009055">
    <property type="term" value="F:electron transfer activity"/>
    <property type="evidence" value="ECO:0007669"/>
    <property type="project" value="InterPro"/>
</dbReference>
<dbReference type="PROSITE" id="PS51007">
    <property type="entry name" value="CYTC"/>
    <property type="match status" value="2"/>
</dbReference>